<proteinExistence type="inferred from homology"/>
<name>A0A2S9YST0_9BACT</name>
<dbReference type="PRINTS" id="PR00359">
    <property type="entry name" value="BP450"/>
</dbReference>
<dbReference type="EMBL" id="PVNL01000044">
    <property type="protein sequence ID" value="PRQ08146.1"/>
    <property type="molecule type" value="Genomic_DNA"/>
</dbReference>
<keyword evidence="2" id="KW-0503">Monooxygenase</keyword>
<dbReference type="InterPro" id="IPR036396">
    <property type="entry name" value="Cyt_P450_sf"/>
</dbReference>
<dbReference type="InterPro" id="IPR001128">
    <property type="entry name" value="Cyt_P450"/>
</dbReference>
<comment type="caution">
    <text evidence="3">The sequence shown here is derived from an EMBL/GenBank/DDBJ whole genome shotgun (WGS) entry which is preliminary data.</text>
</comment>
<dbReference type="Pfam" id="PF00067">
    <property type="entry name" value="p450"/>
    <property type="match status" value="1"/>
</dbReference>
<dbReference type="RefSeq" id="WP_106089128.1">
    <property type="nucleotide sequence ID" value="NZ_PVNL01000044.1"/>
</dbReference>
<evidence type="ECO:0000256" key="1">
    <source>
        <dbReference type="ARBA" id="ARBA00010617"/>
    </source>
</evidence>
<keyword evidence="2 3" id="KW-0560">Oxidoreductase</keyword>
<dbReference type="GO" id="GO:0004497">
    <property type="term" value="F:monooxygenase activity"/>
    <property type="evidence" value="ECO:0007669"/>
    <property type="project" value="UniProtKB-KW"/>
</dbReference>
<dbReference type="GO" id="GO:0020037">
    <property type="term" value="F:heme binding"/>
    <property type="evidence" value="ECO:0007669"/>
    <property type="project" value="InterPro"/>
</dbReference>
<dbReference type="Gene3D" id="1.10.630.10">
    <property type="entry name" value="Cytochrome P450"/>
    <property type="match status" value="1"/>
</dbReference>
<accession>A0A2S9YST0</accession>
<evidence type="ECO:0000313" key="4">
    <source>
        <dbReference type="Proteomes" id="UP000238823"/>
    </source>
</evidence>
<dbReference type="SUPFAM" id="SSF48264">
    <property type="entry name" value="Cytochrome P450"/>
    <property type="match status" value="1"/>
</dbReference>
<protein>
    <submittedName>
        <fullName evidence="3">Cytochrome P450 107B1</fullName>
        <ecNumber evidence="3">1.14.-.-</ecNumber>
    </submittedName>
</protein>
<dbReference type="PROSITE" id="PS00086">
    <property type="entry name" value="CYTOCHROME_P450"/>
    <property type="match status" value="1"/>
</dbReference>
<keyword evidence="2" id="KW-0479">Metal-binding</keyword>
<dbReference type="InterPro" id="IPR002397">
    <property type="entry name" value="Cyt_P450_B"/>
</dbReference>
<dbReference type="GO" id="GO:0005506">
    <property type="term" value="F:iron ion binding"/>
    <property type="evidence" value="ECO:0007669"/>
    <property type="project" value="InterPro"/>
</dbReference>
<dbReference type="PANTHER" id="PTHR46696:SF1">
    <property type="entry name" value="CYTOCHROME P450 YJIB-RELATED"/>
    <property type="match status" value="1"/>
</dbReference>
<dbReference type="GO" id="GO:0016705">
    <property type="term" value="F:oxidoreductase activity, acting on paired donors, with incorporation or reduction of molecular oxygen"/>
    <property type="evidence" value="ECO:0007669"/>
    <property type="project" value="InterPro"/>
</dbReference>
<dbReference type="Proteomes" id="UP000238823">
    <property type="component" value="Unassembled WGS sequence"/>
</dbReference>
<gene>
    <name evidence="3" type="ORF">ENSA7_21180</name>
</gene>
<dbReference type="AlphaFoldDB" id="A0A2S9YST0"/>
<dbReference type="OrthoDB" id="4258484at2"/>
<keyword evidence="2" id="KW-0349">Heme</keyword>
<evidence type="ECO:0000256" key="2">
    <source>
        <dbReference type="RuleBase" id="RU000461"/>
    </source>
</evidence>
<sequence length="392" mass="42521">MLTKKSLFAIVSEDPTKLPMQLAAAALDDPVYFDEGMGMPVVLSTKWIEIMLRDGQTFSTRVFANGLMKDALIATSGTAHTQMRKLYNQFFAPQQIRAYEQKIVVPAVAGVLDSLANQDQPDLIDHFCVAVPQQVVSALFGLPADRIASNDALVRKILLAIVRPFDPEVVSAGSDAYAEMADELRSIAARELENPSDTMLGEIAKALIAGGQGTVEACERIVFTLILGSYETTIWGLASTLAGLLRYPEALARVRDDAALLPAAIEESWRWCGSSSGTVRFVEQPTTIAGHDFDAGSVVQLGWQAMHFDASLYPSPETFDIERKVKTMIFSGGAHYCVGAPLARMETRVAISQLLARFPNLRADPSRAAPKYMVGTRGSIAFGPDHLPATLN</sequence>
<keyword evidence="2" id="KW-0408">Iron</keyword>
<dbReference type="EC" id="1.14.-.-" evidence="3"/>
<organism evidence="3 4">
    <name type="scientific">Enhygromyxa salina</name>
    <dbReference type="NCBI Taxonomy" id="215803"/>
    <lineage>
        <taxon>Bacteria</taxon>
        <taxon>Pseudomonadati</taxon>
        <taxon>Myxococcota</taxon>
        <taxon>Polyangia</taxon>
        <taxon>Nannocystales</taxon>
        <taxon>Nannocystaceae</taxon>
        <taxon>Enhygromyxa</taxon>
    </lineage>
</organism>
<evidence type="ECO:0000313" key="3">
    <source>
        <dbReference type="EMBL" id="PRQ08146.1"/>
    </source>
</evidence>
<comment type="similarity">
    <text evidence="1 2">Belongs to the cytochrome P450 family.</text>
</comment>
<dbReference type="InterPro" id="IPR017972">
    <property type="entry name" value="Cyt_P450_CS"/>
</dbReference>
<reference evidence="3 4" key="1">
    <citation type="submission" date="2018-03" db="EMBL/GenBank/DDBJ databases">
        <title>Draft Genome Sequences of the Obligatory Marine Myxobacteria Enhygromyxa salina SWB007.</title>
        <authorList>
            <person name="Poehlein A."/>
            <person name="Moghaddam J.A."/>
            <person name="Harms H."/>
            <person name="Alanjari M."/>
            <person name="Koenig G.M."/>
            <person name="Daniel R."/>
            <person name="Schaeberle T.F."/>
        </authorList>
    </citation>
    <scope>NUCLEOTIDE SEQUENCE [LARGE SCALE GENOMIC DNA]</scope>
    <source>
        <strain evidence="3 4">SWB007</strain>
    </source>
</reference>
<dbReference type="PANTHER" id="PTHR46696">
    <property type="entry name" value="P450, PUTATIVE (EUROFUNG)-RELATED"/>
    <property type="match status" value="1"/>
</dbReference>